<keyword evidence="4" id="KW-0539">Nucleus</keyword>
<feature type="domain" description="Nucleoporin Nup133/Nup155-like C-terminal" evidence="6">
    <location>
        <begin position="720"/>
        <end position="1082"/>
    </location>
</feature>
<dbReference type="STRING" id="1157962.A0A250XSD3"/>
<evidence type="ECO:0000259" key="7">
    <source>
        <dbReference type="Pfam" id="PF08801"/>
    </source>
</evidence>
<gene>
    <name evidence="8" type="ORF">CEUSTIGMA_g13362.t1</name>
</gene>
<reference evidence="8 9" key="1">
    <citation type="submission" date="2017-08" db="EMBL/GenBank/DDBJ databases">
        <title>Acidophilic green algal genome provides insights into adaptation to an acidic environment.</title>
        <authorList>
            <person name="Hirooka S."/>
            <person name="Hirose Y."/>
            <person name="Kanesaki Y."/>
            <person name="Higuchi S."/>
            <person name="Fujiwara T."/>
            <person name="Onuma R."/>
            <person name="Era A."/>
            <person name="Ohbayashi R."/>
            <person name="Uzuka A."/>
            <person name="Nozaki H."/>
            <person name="Yoshikawa H."/>
            <person name="Miyagishima S.Y."/>
        </authorList>
    </citation>
    <scope>NUCLEOTIDE SEQUENCE [LARGE SCALE GENOMIC DNA]</scope>
    <source>
        <strain evidence="8 9">NIES-2499</strain>
    </source>
</reference>
<evidence type="ECO:0000256" key="1">
    <source>
        <dbReference type="ARBA" id="ARBA00004123"/>
    </source>
</evidence>
<keyword evidence="3" id="KW-0813">Transport</keyword>
<evidence type="ECO:0000256" key="4">
    <source>
        <dbReference type="ARBA" id="ARBA00023242"/>
    </source>
</evidence>
<evidence type="ECO:0000313" key="8">
    <source>
        <dbReference type="EMBL" id="GAX85946.1"/>
    </source>
</evidence>
<feature type="compositionally biased region" description="Gly residues" evidence="5">
    <location>
        <begin position="1083"/>
        <end position="1118"/>
    </location>
</feature>
<dbReference type="GO" id="GO:0017056">
    <property type="term" value="F:structural constituent of nuclear pore"/>
    <property type="evidence" value="ECO:0007669"/>
    <property type="project" value="InterPro"/>
</dbReference>
<evidence type="ECO:0000259" key="6">
    <source>
        <dbReference type="Pfam" id="PF03177"/>
    </source>
</evidence>
<dbReference type="Pfam" id="PF08801">
    <property type="entry name" value="Nucleoporin_N"/>
    <property type="match status" value="1"/>
</dbReference>
<keyword evidence="9" id="KW-1185">Reference proteome</keyword>
<dbReference type="PANTHER" id="PTHR10350:SF6">
    <property type="entry name" value="NUCLEAR PORE COMPLEX PROTEIN NUP155"/>
    <property type="match status" value="1"/>
</dbReference>
<dbReference type="InterPro" id="IPR004870">
    <property type="entry name" value="Nucleoporin_Nup155"/>
</dbReference>
<dbReference type="Pfam" id="PF03177">
    <property type="entry name" value="Nucleoporin_C"/>
    <property type="match status" value="1"/>
</dbReference>
<evidence type="ECO:0000256" key="2">
    <source>
        <dbReference type="ARBA" id="ARBA00007373"/>
    </source>
</evidence>
<feature type="domain" description="Nucleoporin Nup133/Nup155-like N-terminal" evidence="7">
    <location>
        <begin position="85"/>
        <end position="410"/>
    </location>
</feature>
<evidence type="ECO:0000256" key="3">
    <source>
        <dbReference type="ARBA" id="ARBA00022448"/>
    </source>
</evidence>
<dbReference type="OrthoDB" id="338970at2759"/>
<organism evidence="8 9">
    <name type="scientific">Chlamydomonas eustigma</name>
    <dbReference type="NCBI Taxonomy" id="1157962"/>
    <lineage>
        <taxon>Eukaryota</taxon>
        <taxon>Viridiplantae</taxon>
        <taxon>Chlorophyta</taxon>
        <taxon>core chlorophytes</taxon>
        <taxon>Chlorophyceae</taxon>
        <taxon>CS clade</taxon>
        <taxon>Chlamydomonadales</taxon>
        <taxon>Chlamydomonadaceae</taxon>
        <taxon>Chlamydomonas</taxon>
    </lineage>
</organism>
<dbReference type="Gene3D" id="1.25.40.450">
    <property type="entry name" value="Nucleoporin, helical domain, N-terminal subdomain"/>
    <property type="match status" value="1"/>
</dbReference>
<comment type="caution">
    <text evidence="8">The sequence shown here is derived from an EMBL/GenBank/DDBJ whole genome shotgun (WGS) entry which is preliminary data.</text>
</comment>
<protein>
    <submittedName>
        <fullName evidence="8">Uncharacterized protein</fullName>
    </submittedName>
</protein>
<dbReference type="InterPro" id="IPR014908">
    <property type="entry name" value="Nucleoporin_Nup133/Nup155_N"/>
</dbReference>
<dbReference type="GO" id="GO:0006405">
    <property type="term" value="P:RNA export from nucleus"/>
    <property type="evidence" value="ECO:0007669"/>
    <property type="project" value="TreeGrafter"/>
</dbReference>
<dbReference type="PANTHER" id="PTHR10350">
    <property type="entry name" value="NUCLEAR PORE COMPLEX PROTEIN NUP155"/>
    <property type="match status" value="1"/>
</dbReference>
<evidence type="ECO:0000313" key="9">
    <source>
        <dbReference type="Proteomes" id="UP000232323"/>
    </source>
</evidence>
<dbReference type="Proteomes" id="UP000232323">
    <property type="component" value="Unassembled WGS sequence"/>
</dbReference>
<name>A0A250XSD3_9CHLO</name>
<dbReference type="GO" id="GO:0006606">
    <property type="term" value="P:protein import into nucleus"/>
    <property type="evidence" value="ECO:0007669"/>
    <property type="project" value="TreeGrafter"/>
</dbReference>
<dbReference type="Gene3D" id="1.20.58.1780">
    <property type="match status" value="1"/>
</dbReference>
<comment type="similarity">
    <text evidence="2">Belongs to the non-repetitive/WGA-negative nucleoporin family.</text>
</comment>
<accession>A0A250XSD3</accession>
<dbReference type="EMBL" id="BEGY01000206">
    <property type="protein sequence ID" value="GAX85946.1"/>
    <property type="molecule type" value="Genomic_DNA"/>
</dbReference>
<dbReference type="GO" id="GO:0036228">
    <property type="term" value="P:protein localization to nuclear inner membrane"/>
    <property type="evidence" value="ECO:0007669"/>
    <property type="project" value="TreeGrafter"/>
</dbReference>
<dbReference type="GO" id="GO:0044611">
    <property type="term" value="C:nuclear pore inner ring"/>
    <property type="evidence" value="ECO:0007669"/>
    <property type="project" value="TreeGrafter"/>
</dbReference>
<dbReference type="AlphaFoldDB" id="A0A250XSD3"/>
<dbReference type="GO" id="GO:0000972">
    <property type="term" value="P:transcription-dependent tethering of RNA polymerase II gene DNA at nuclear periphery"/>
    <property type="evidence" value="ECO:0007669"/>
    <property type="project" value="TreeGrafter"/>
</dbReference>
<sequence length="1150" mass="120594">MPSAPPPLWQSDALRGKNLSLDEDRRICRDVTCDHTSEAYRHVKSVVNDARKDFDLHDLLLSTRREETYQPYPMGWPSLLRSVSPSVFELPSMVQEKYRGCQAMCFCGLFPTIGRAWASVDNSLFLWKYDSSGDVPIEYCGEDQAICAVGIVKPRPGVFLEAVKHILVLCTTAEVVLLGVCHLRRPGLSSSSEDGVTADITLQPLPMYNISSDGIVITCVATSSKGRIFLGGSDGHVYELLYNAADKWRQKKCSKVRLTGGLQQYLPSFLPVLLGFGASSAIDKLVVDDERNVLYSLSQTSAIQVFDLGASGLDPPQRVADISDFYAAANSATNGREVFRSGAGAAAERKAAAIRHLAPIPSSESSRLHLVAVTADGRRVYFTTGYSRQQQQGLYFSPGSANASHFQTAPKDRPTTLMAMIARPALPYTGSSLGRPTAAAASAGSGLAARSPVEVVSALYCQGSLLLSEAAGSDGRSTRLLMATRNSMVPLTAVNLMSGGMGVCVNGAFNGSGSAPSGLRETLTELDSIVAGETCALEAVPVRCPLEADMLRGIQHDELLGQIFTGPARFVLISTAGVLQMEKRRPVDILQKMLEEERSGAGEKLRTFFEAYGPAEASAMAIMLASAKPGSGVSVLAIQEAASLLEDPMLVGEPRLPEDIMRTNAASNAGAAAAGASGVGAMGTASTAAGVSGSLQQGGFAASSIYMGQAVNPNPEPEWSAAHRGLCLYIHRLVQPVWDQRVAAPRGKGGLLHCKFSDRSMEAVCERLQGLAAFLKTYLDRRHLRGYSRFASGGAAMLPRSAGAGGDGTAFLALPGGGGMGGPGGYFLSGSGLGGGEVDAGQQAAKRQRLTHAAMLEDEWTARIRSLAIRTSEALGLLRLLNANNLGRLATRLDEPARKYLSELTLRDLVVDTAGEASATQLISALVTDQLEASSGGVGAGLGAAAAGVEAAASALQRACPSYFKEADRTFYQASAKLKQAEAISGAAEREAVTKEAVAQLCQVALSCNLEYVTSQLAYLRCYEGLGELILKAATASDPQDISSRPELGADCNTARSRRSACYQHVINTLTTLIQGAPPPPSGGGGTSSMSAIGGGEGGKGPAGTVGITAGAGPGGSCGPKPLTASERGTYRGSLMKVDTGYCVVQKLFS</sequence>
<evidence type="ECO:0000256" key="5">
    <source>
        <dbReference type="SAM" id="MobiDB-lite"/>
    </source>
</evidence>
<feature type="region of interest" description="Disordered" evidence="5">
    <location>
        <begin position="1074"/>
        <end position="1125"/>
    </location>
</feature>
<dbReference type="InterPro" id="IPR042533">
    <property type="entry name" value="Nucleoporin_Nup155_C_1"/>
</dbReference>
<proteinExistence type="inferred from homology"/>
<comment type="subcellular location">
    <subcellularLocation>
        <location evidence="1">Nucleus</location>
    </subcellularLocation>
</comment>
<dbReference type="InterPro" id="IPR007187">
    <property type="entry name" value="Nucleoporin_Nup133/Nup155_C"/>
</dbReference>